<protein>
    <submittedName>
        <fullName evidence="1">Uncharacterized protein</fullName>
    </submittedName>
</protein>
<dbReference type="AlphaFoldDB" id="A0A9X0BIF8"/>
<reference evidence="1" key="2">
    <citation type="journal article" date="2023" name="IMA Fungus">
        <title>Comparative genomic study of the Penicillium genus elucidates a diverse pangenome and 15 lateral gene transfer events.</title>
        <authorList>
            <person name="Petersen C."/>
            <person name="Sorensen T."/>
            <person name="Nielsen M.R."/>
            <person name="Sondergaard T.E."/>
            <person name="Sorensen J.L."/>
            <person name="Fitzpatrick D.A."/>
            <person name="Frisvad J.C."/>
            <person name="Nielsen K.L."/>
        </authorList>
    </citation>
    <scope>NUCLEOTIDE SEQUENCE</scope>
    <source>
        <strain evidence="1">IBT 17660</strain>
    </source>
</reference>
<reference evidence="1" key="1">
    <citation type="submission" date="2022-12" db="EMBL/GenBank/DDBJ databases">
        <authorList>
            <person name="Petersen C."/>
        </authorList>
    </citation>
    <scope>NUCLEOTIDE SEQUENCE</scope>
    <source>
        <strain evidence="1">IBT 17660</strain>
    </source>
</reference>
<sequence length="194" mass="21659">MRYASVRTSSYSFKKLHAVWFEPSGPLLEKSTQSERVLAYLKNKGFKEPVYMITGVKIAEGASAITTSTDGKSHRFSLGANMTSIGFPLSFGPMAKRENQKIQNEAFEDSSPFVFAFRLKEIRLKERGPDIIAQDKTEGALYEAGMKKNKISVCSQRDEFSTEMLEEFDLEAHQAIDEDDDGECFAITASESLG</sequence>
<dbReference type="Proteomes" id="UP001147760">
    <property type="component" value="Unassembled WGS sequence"/>
</dbReference>
<organism evidence="1 2">
    <name type="scientific">Penicillium desertorum</name>
    <dbReference type="NCBI Taxonomy" id="1303715"/>
    <lineage>
        <taxon>Eukaryota</taxon>
        <taxon>Fungi</taxon>
        <taxon>Dikarya</taxon>
        <taxon>Ascomycota</taxon>
        <taxon>Pezizomycotina</taxon>
        <taxon>Eurotiomycetes</taxon>
        <taxon>Eurotiomycetidae</taxon>
        <taxon>Eurotiales</taxon>
        <taxon>Aspergillaceae</taxon>
        <taxon>Penicillium</taxon>
    </lineage>
</organism>
<name>A0A9X0BIF8_9EURO</name>
<keyword evidence="2" id="KW-1185">Reference proteome</keyword>
<evidence type="ECO:0000313" key="2">
    <source>
        <dbReference type="Proteomes" id="UP001147760"/>
    </source>
</evidence>
<comment type="caution">
    <text evidence="1">The sequence shown here is derived from an EMBL/GenBank/DDBJ whole genome shotgun (WGS) entry which is preliminary data.</text>
</comment>
<dbReference type="EMBL" id="JAPWDO010000006">
    <property type="protein sequence ID" value="KAJ5466015.1"/>
    <property type="molecule type" value="Genomic_DNA"/>
</dbReference>
<dbReference type="OrthoDB" id="4500473at2759"/>
<gene>
    <name evidence="1" type="ORF">N7530_009802</name>
</gene>
<proteinExistence type="predicted"/>
<evidence type="ECO:0000313" key="1">
    <source>
        <dbReference type="EMBL" id="KAJ5466015.1"/>
    </source>
</evidence>
<accession>A0A9X0BIF8</accession>